<sequence length="975" mass="106244">MRAGAYTIQQTLTAEAATVLKHSLGLARRRGHAQVTPLHVAATLLSSRSSVLRRACLKSQQHPTPNANTHSNSSSSSSHPLHHPLQCRALELCFNVALNRLPTSPSPFLHGCQATLSNALIAALKRAQAHQRRGCVEQQQQQNQQPLLAVKVELEQLVMSILDDPSVSRVMREAGFSSSAVKSNIDDSSPTSPMFHGYGGITYGGGGIFSSPSSPTHAEYALRGESTVIPSLGTSWQTQPRFLSPLHSSPPVKTQGRDSIPPKEDDIRVILEVMLRKKRRNMVVVGDSRSATDRLVMELMGRVQREEVPEELKSTGIIKFQFAPLSFRYMKSSDVGSNMAELKRKIDNFLRDGGGAIIYAGDLTWAAEDNCGPEDELISEMGKLLSSYLGSPAGGEAKVWLLGTANLQTYMRCQKRRPPLEVEWGVQAVSVPSSGGLGLSLHAEAGAPALTSPIGNDGSRQVVVVEVKPVPSKGVQLTCCAECTSNFHKEAAFFSTSAPNKLLPSWLRSPEEDLSHLKVKWNKLCHGLHQERTKNCVPLQRHSWWPLQTGILPDASPSITFASQSPSAVARFRGQQSNTIEFGSSRWTGKNQGSEPNLDSLRNSGGKEVKITLSLGNSLFGDSGKLAEHNIERMLQRGNARRLLQDNVPWQSETIPAIVDALFDNKSTFKDTWLLIHGNDTIGKRRLARAIAEAVFGALDLVVTMNMRARNCIKSSYSEIFTRISKDEEKLVVLVENVDLADKQLVQFLSERLEIGKTSDSVQGRGGGRGQVVYILTKGDPVSASGDEQESRNAVVQMEARVVETTLEAGIDLKRKADWELPDKLKVLKTGGKDNRNSHTVSIYNKVASKQSGKGIFDLNEEASEEGGGKDLEEVSPNSSDLTGESGGGEVTSGRGLLGGIENQFSFNRSLTRDREVKELFMTKIRGSGEEVYGGGDKVRFKVEEGVLEGSGDKVGEEGYMNTCLPKTIHIRSGN</sequence>
<comment type="caution">
    <text evidence="1">The sequence shown here is derived from an EMBL/GenBank/DDBJ whole genome shotgun (WGS) entry which is preliminary data.</text>
</comment>
<accession>A0ACB9RQG8</accession>
<evidence type="ECO:0000313" key="2">
    <source>
        <dbReference type="Proteomes" id="UP001057402"/>
    </source>
</evidence>
<keyword evidence="2" id="KW-1185">Reference proteome</keyword>
<protein>
    <submittedName>
        <fullName evidence="1">Uncharacterized protein</fullName>
    </submittedName>
</protein>
<reference evidence="2" key="1">
    <citation type="journal article" date="2023" name="Front. Plant Sci.">
        <title>Chromosomal-level genome assembly of Melastoma candidum provides insights into trichome evolution.</title>
        <authorList>
            <person name="Zhong Y."/>
            <person name="Wu W."/>
            <person name="Sun C."/>
            <person name="Zou P."/>
            <person name="Liu Y."/>
            <person name="Dai S."/>
            <person name="Zhou R."/>
        </authorList>
    </citation>
    <scope>NUCLEOTIDE SEQUENCE [LARGE SCALE GENOMIC DNA]</scope>
</reference>
<dbReference type="EMBL" id="CM042882">
    <property type="protein sequence ID" value="KAI4381145.1"/>
    <property type="molecule type" value="Genomic_DNA"/>
</dbReference>
<proteinExistence type="predicted"/>
<organism evidence="1 2">
    <name type="scientific">Melastoma candidum</name>
    <dbReference type="NCBI Taxonomy" id="119954"/>
    <lineage>
        <taxon>Eukaryota</taxon>
        <taxon>Viridiplantae</taxon>
        <taxon>Streptophyta</taxon>
        <taxon>Embryophyta</taxon>
        <taxon>Tracheophyta</taxon>
        <taxon>Spermatophyta</taxon>
        <taxon>Magnoliopsida</taxon>
        <taxon>eudicotyledons</taxon>
        <taxon>Gunneridae</taxon>
        <taxon>Pentapetalae</taxon>
        <taxon>rosids</taxon>
        <taxon>malvids</taxon>
        <taxon>Myrtales</taxon>
        <taxon>Melastomataceae</taxon>
        <taxon>Melastomatoideae</taxon>
        <taxon>Melastomateae</taxon>
        <taxon>Melastoma</taxon>
    </lineage>
</organism>
<evidence type="ECO:0000313" key="1">
    <source>
        <dbReference type="EMBL" id="KAI4381145.1"/>
    </source>
</evidence>
<dbReference type="Proteomes" id="UP001057402">
    <property type="component" value="Chromosome 3"/>
</dbReference>
<name>A0ACB9RQG8_9MYRT</name>
<gene>
    <name evidence="1" type="ORF">MLD38_007253</name>
</gene>